<keyword evidence="1" id="KW-0378">Hydrolase</keyword>
<gene>
    <name evidence="3" type="ORF">Fuma_02553</name>
</gene>
<feature type="domain" description="PPM-type phosphatase" evidence="2">
    <location>
        <begin position="94"/>
        <end position="315"/>
    </location>
</feature>
<dbReference type="PANTHER" id="PTHR43156">
    <property type="entry name" value="STAGE II SPORULATION PROTEIN E-RELATED"/>
    <property type="match status" value="1"/>
</dbReference>
<proteinExistence type="predicted"/>
<dbReference type="InterPro" id="IPR001932">
    <property type="entry name" value="PPM-type_phosphatase-like_dom"/>
</dbReference>
<reference evidence="3 4" key="1">
    <citation type="journal article" date="2016" name="Front. Microbiol.">
        <title>Fuerstia marisgermanicae gen. nov., sp. nov., an Unusual Member of the Phylum Planctomycetes from the German Wadden Sea.</title>
        <authorList>
            <person name="Kohn T."/>
            <person name="Heuer A."/>
            <person name="Jogler M."/>
            <person name="Vollmers J."/>
            <person name="Boedeker C."/>
            <person name="Bunk B."/>
            <person name="Rast P."/>
            <person name="Borchert D."/>
            <person name="Glockner I."/>
            <person name="Freese H.M."/>
            <person name="Klenk H.P."/>
            <person name="Overmann J."/>
            <person name="Kaster A.K."/>
            <person name="Rohde M."/>
            <person name="Wiegand S."/>
            <person name="Jogler C."/>
        </authorList>
    </citation>
    <scope>NUCLEOTIDE SEQUENCE [LARGE SCALE GENOMIC DNA]</scope>
    <source>
        <strain evidence="3 4">NH11</strain>
    </source>
</reference>
<name>A0A1P8WFV2_9PLAN</name>
<dbReference type="Pfam" id="PF07228">
    <property type="entry name" value="SpoIIE"/>
    <property type="match status" value="1"/>
</dbReference>
<protein>
    <submittedName>
        <fullName evidence="3">Stage II sporulation protein E</fullName>
    </submittedName>
</protein>
<dbReference type="InterPro" id="IPR052016">
    <property type="entry name" value="Bact_Sigma-Reg"/>
</dbReference>
<sequence length="339" mass="36872">MFTQNASHSQYGTGGKCQSKVVAFIYLSKTNSERQEVALRYHLVGSQHTLLGSPTVLALEEQPLLTDITQQTMTCMEVWGGNRSTWSHFVVPGLDLWVYSQPFGNDDCGGDVYYLSSCASGRVTRMFLGDVAGHGAEAAPLAGKFRDIMRKNVNYINQSRVVESLNEQFGEAASEGRFATAIVSTYFSPTRELSVCTAGHPPPLIYRVATKRWEPLRSESAGLQNLPIGVVDGQEFAAAKLKLKTGDILLGYSDALLESYDADGSILNSAGLAAIANSLEVDEPGKFVQALLQRIRDLNPKNLVSDDSTVILARANDQGVALMDNLLTPFRFVGRLLGN</sequence>
<dbReference type="InterPro" id="IPR036457">
    <property type="entry name" value="PPM-type-like_dom_sf"/>
</dbReference>
<evidence type="ECO:0000259" key="2">
    <source>
        <dbReference type="SMART" id="SM00331"/>
    </source>
</evidence>
<organism evidence="3 4">
    <name type="scientific">Fuerstiella marisgermanici</name>
    <dbReference type="NCBI Taxonomy" id="1891926"/>
    <lineage>
        <taxon>Bacteria</taxon>
        <taxon>Pseudomonadati</taxon>
        <taxon>Planctomycetota</taxon>
        <taxon>Planctomycetia</taxon>
        <taxon>Planctomycetales</taxon>
        <taxon>Planctomycetaceae</taxon>
        <taxon>Fuerstiella</taxon>
    </lineage>
</organism>
<dbReference type="SMART" id="SM00331">
    <property type="entry name" value="PP2C_SIG"/>
    <property type="match status" value="1"/>
</dbReference>
<accession>A0A1P8WFV2</accession>
<dbReference type="KEGG" id="fmr:Fuma_02553"/>
<dbReference type="Proteomes" id="UP000187735">
    <property type="component" value="Chromosome"/>
</dbReference>
<dbReference type="PANTHER" id="PTHR43156:SF2">
    <property type="entry name" value="STAGE II SPORULATION PROTEIN E"/>
    <property type="match status" value="1"/>
</dbReference>
<dbReference type="GO" id="GO:0016791">
    <property type="term" value="F:phosphatase activity"/>
    <property type="evidence" value="ECO:0007669"/>
    <property type="project" value="TreeGrafter"/>
</dbReference>
<evidence type="ECO:0000313" key="3">
    <source>
        <dbReference type="EMBL" id="APZ92941.1"/>
    </source>
</evidence>
<evidence type="ECO:0000313" key="4">
    <source>
        <dbReference type="Proteomes" id="UP000187735"/>
    </source>
</evidence>
<keyword evidence="4" id="KW-1185">Reference proteome</keyword>
<dbReference type="EMBL" id="CP017641">
    <property type="protein sequence ID" value="APZ92941.1"/>
    <property type="molecule type" value="Genomic_DNA"/>
</dbReference>
<evidence type="ECO:0000256" key="1">
    <source>
        <dbReference type="ARBA" id="ARBA00022801"/>
    </source>
</evidence>
<dbReference type="Gene3D" id="3.60.40.10">
    <property type="entry name" value="PPM-type phosphatase domain"/>
    <property type="match status" value="1"/>
</dbReference>
<dbReference type="STRING" id="1891926.Fuma_02553"/>
<dbReference type="AlphaFoldDB" id="A0A1P8WFV2"/>